<comment type="caution">
    <text evidence="1">The sequence shown here is derived from an EMBL/GenBank/DDBJ whole genome shotgun (WGS) entry which is preliminary data.</text>
</comment>
<protein>
    <submittedName>
        <fullName evidence="1">Uncharacterized protein</fullName>
    </submittedName>
</protein>
<evidence type="ECO:0000313" key="1">
    <source>
        <dbReference type="EMBL" id="PJE78221.1"/>
    </source>
</evidence>
<dbReference type="AlphaFoldDB" id="A0A2H9T4T7"/>
<name>A0A2H9T4T7_9ZZZZ</name>
<accession>A0A2H9T4T7</accession>
<reference evidence="1" key="1">
    <citation type="journal article" date="2017" name="Appl. Environ. Microbiol.">
        <title>Molecular characterization of an Endozoicomonas-like organism causing infection in king scallop Pecten maximus L.</title>
        <authorList>
            <person name="Cano I."/>
            <person name="van Aerle R."/>
            <person name="Ross S."/>
            <person name="Verner-Jeffreys D.W."/>
            <person name="Paley R.K."/>
            <person name="Rimmer G."/>
            <person name="Ryder D."/>
            <person name="Hooper P."/>
            <person name="Stone D."/>
            <person name="Feist S.W."/>
        </authorList>
    </citation>
    <scope>NUCLEOTIDE SEQUENCE</scope>
</reference>
<proteinExistence type="predicted"/>
<gene>
    <name evidence="1" type="ORF">CI610_02847</name>
</gene>
<sequence length="65" mass="7501">MMGIRHQLTQKMMFSAKTQLKAVSFAEPYEKYVFTDACILALVTAFQSLLAEVLSQYCRSAFQEW</sequence>
<organism evidence="1">
    <name type="scientific">invertebrate metagenome</name>
    <dbReference type="NCBI Taxonomy" id="1711999"/>
    <lineage>
        <taxon>unclassified sequences</taxon>
        <taxon>metagenomes</taxon>
        <taxon>organismal metagenomes</taxon>
    </lineage>
</organism>
<dbReference type="EMBL" id="NSIT01000227">
    <property type="protein sequence ID" value="PJE78221.1"/>
    <property type="molecule type" value="Genomic_DNA"/>
</dbReference>